<dbReference type="EMBL" id="FUZU01000002">
    <property type="protein sequence ID" value="SKC77626.1"/>
    <property type="molecule type" value="Genomic_DNA"/>
</dbReference>
<dbReference type="Proteomes" id="UP000190961">
    <property type="component" value="Unassembled WGS sequence"/>
</dbReference>
<reference evidence="1 2" key="1">
    <citation type="submission" date="2017-02" db="EMBL/GenBank/DDBJ databases">
        <authorList>
            <person name="Peterson S.W."/>
        </authorList>
    </citation>
    <scope>NUCLEOTIDE SEQUENCE [LARGE SCALE GENOMIC DNA]</scope>
    <source>
        <strain evidence="1 2">DSM 25262</strain>
    </source>
</reference>
<gene>
    <name evidence="1" type="ORF">SAMN05660236_3614</name>
</gene>
<protein>
    <submittedName>
        <fullName evidence="1">Uncharacterized protein</fullName>
    </submittedName>
</protein>
<dbReference type="AlphaFoldDB" id="A0A1T5LNS4"/>
<sequence>MINRNDRKEPLYTITIPVMDLQELSNYQNGIIELLAKVNLQSCTSPELENIKAIYTLLSHLTIKNNFLLKE</sequence>
<evidence type="ECO:0000313" key="2">
    <source>
        <dbReference type="Proteomes" id="UP000190961"/>
    </source>
</evidence>
<keyword evidence="2" id="KW-1185">Reference proteome</keyword>
<proteinExistence type="predicted"/>
<organism evidence="1 2">
    <name type="scientific">Ohtaekwangia koreensis</name>
    <dbReference type="NCBI Taxonomy" id="688867"/>
    <lineage>
        <taxon>Bacteria</taxon>
        <taxon>Pseudomonadati</taxon>
        <taxon>Bacteroidota</taxon>
        <taxon>Cytophagia</taxon>
        <taxon>Cytophagales</taxon>
        <taxon>Fulvivirgaceae</taxon>
        <taxon>Ohtaekwangia</taxon>
    </lineage>
</organism>
<dbReference type="STRING" id="688867.SAMN05660236_3614"/>
<evidence type="ECO:0000313" key="1">
    <source>
        <dbReference type="EMBL" id="SKC77626.1"/>
    </source>
</evidence>
<name>A0A1T5LNS4_9BACT</name>
<accession>A0A1T5LNS4</accession>